<gene>
    <name evidence="1" type="ORF">GY4MC1_1232</name>
</gene>
<reference evidence="1" key="1">
    <citation type="submission" date="2010-10" db="EMBL/GenBank/DDBJ databases">
        <title>Complete sequence of chromosome of Geobacillus sp. Y4.1MC1.</title>
        <authorList>
            <consortium name="US DOE Joint Genome Institute"/>
            <person name="Lucas S."/>
            <person name="Copeland A."/>
            <person name="Lapidus A."/>
            <person name="Cheng J.-F."/>
            <person name="Bruce D."/>
            <person name="Goodwin L."/>
            <person name="Pitluck S."/>
            <person name="Chertkov O."/>
            <person name="Zhang X."/>
            <person name="Detter J.C."/>
            <person name="Han C."/>
            <person name="Tapia R."/>
            <person name="Land M."/>
            <person name="Hauser L."/>
            <person name="Jeffries C."/>
            <person name="Kyrpides N."/>
            <person name="Ivanova N."/>
            <person name="Ovchinnikova G."/>
            <person name="Brumm P."/>
            <person name="Mead D."/>
            <person name="Woyke T."/>
        </authorList>
    </citation>
    <scope>NUCLEOTIDE SEQUENCE [LARGE SCALE GENOMIC DNA]</scope>
    <source>
        <strain evidence="1">Y4.1MC1</strain>
    </source>
</reference>
<dbReference type="AlphaFoldDB" id="A0A7U3YDY2"/>
<dbReference type="Pfam" id="PF14164">
    <property type="entry name" value="YqzH"/>
    <property type="match status" value="1"/>
</dbReference>
<accession>A0A7U3YDY2</accession>
<evidence type="ECO:0000313" key="1">
    <source>
        <dbReference type="EMBL" id="ADP74039.1"/>
    </source>
</evidence>
<dbReference type="EMBL" id="CP002293">
    <property type="protein sequence ID" value="ADP74039.1"/>
    <property type="molecule type" value="Genomic_DNA"/>
</dbReference>
<organism evidence="1">
    <name type="scientific">Geobacillus sp. (strain Y4.1MC1)</name>
    <dbReference type="NCBI Taxonomy" id="581103"/>
    <lineage>
        <taxon>Bacteria</taxon>
        <taxon>Bacillati</taxon>
        <taxon>Bacillota</taxon>
        <taxon>Bacilli</taxon>
        <taxon>Bacillales</taxon>
        <taxon>Anoxybacillaceae</taxon>
        <taxon>Geobacillus</taxon>
    </lineage>
</organism>
<sequence length="65" mass="7911">MMDEKWLTKLIRNCLRQYGYDAESLPLTDLEWKQLREKILSAKTTDEEMDMYEIVNDVVYEYITK</sequence>
<name>A0A7U3YDY2_GEOS0</name>
<dbReference type="KEGG" id="gmc:GY4MC1_1232"/>
<proteinExistence type="predicted"/>
<protein>
    <recommendedName>
        <fullName evidence="2">YqzH-like protein</fullName>
    </recommendedName>
</protein>
<dbReference type="InterPro" id="IPR025546">
    <property type="entry name" value="YqzH"/>
</dbReference>
<evidence type="ECO:0008006" key="2">
    <source>
        <dbReference type="Google" id="ProtNLM"/>
    </source>
</evidence>